<dbReference type="EMBL" id="JACIFO010000001">
    <property type="protein sequence ID" value="MBB4118075.1"/>
    <property type="molecule type" value="Genomic_DNA"/>
</dbReference>
<accession>A0A840ELT2</accession>
<name>A0A840ELT2_9FLAO</name>
<evidence type="ECO:0000313" key="2">
    <source>
        <dbReference type="EMBL" id="MBB4118075.1"/>
    </source>
</evidence>
<dbReference type="RefSeq" id="WP_183475711.1">
    <property type="nucleotide sequence ID" value="NZ_JACIFO010000001.1"/>
</dbReference>
<reference evidence="2 3" key="1">
    <citation type="submission" date="2020-08" db="EMBL/GenBank/DDBJ databases">
        <title>Genomic Encyclopedia of Type Strains, Phase IV (KMG-IV): sequencing the most valuable type-strain genomes for metagenomic binning, comparative biology and taxonomic classification.</title>
        <authorList>
            <person name="Goeker M."/>
        </authorList>
    </citation>
    <scope>NUCLEOTIDE SEQUENCE [LARGE SCALE GENOMIC DNA]</scope>
    <source>
        <strain evidence="2 3">DSM 29568</strain>
    </source>
</reference>
<comment type="caution">
    <text evidence="2">The sequence shown here is derived from an EMBL/GenBank/DDBJ whole genome shotgun (WGS) entry which is preliminary data.</text>
</comment>
<dbReference type="InterPro" id="IPR029063">
    <property type="entry name" value="SAM-dependent_MTases_sf"/>
</dbReference>
<organism evidence="2 3">
    <name type="scientific">Mesonia hippocampi</name>
    <dbReference type="NCBI Taxonomy" id="1628250"/>
    <lineage>
        <taxon>Bacteria</taxon>
        <taxon>Pseudomonadati</taxon>
        <taxon>Bacteroidota</taxon>
        <taxon>Flavobacteriia</taxon>
        <taxon>Flavobacteriales</taxon>
        <taxon>Flavobacteriaceae</taxon>
        <taxon>Mesonia</taxon>
    </lineage>
</organism>
<gene>
    <name evidence="2" type="ORF">GGR32_000347</name>
</gene>
<sequence length="206" mass="23545">MNLEERKNHWQQIFATKNIDEVSWYQPKPEASLALIAEAKLAKDAEIIDIGAGDSFLVDFLIAENYQNITVLDISGNAIERAKKRLSEKAKNVHWVVSDVLKLTTSKTFDLWHDRAMFHFLTNKEEIKQYVQIAAKHLNPGGRLILGTFSKEGPTKCSGIPIKQYDVEALKETFSDEFIVEKSVNLNHTTPFKTQQNFTFVSFIKK</sequence>
<dbReference type="PANTHER" id="PTHR12843:SF5">
    <property type="entry name" value="EEF1A LYSINE METHYLTRANSFERASE 2"/>
    <property type="match status" value="1"/>
</dbReference>
<dbReference type="InterPro" id="IPR041698">
    <property type="entry name" value="Methyltransf_25"/>
</dbReference>
<keyword evidence="3" id="KW-1185">Reference proteome</keyword>
<proteinExistence type="predicted"/>
<dbReference type="AlphaFoldDB" id="A0A840ELT2"/>
<dbReference type="Gene3D" id="3.40.50.150">
    <property type="entry name" value="Vaccinia Virus protein VP39"/>
    <property type="match status" value="1"/>
</dbReference>
<dbReference type="Proteomes" id="UP000553034">
    <property type="component" value="Unassembled WGS sequence"/>
</dbReference>
<feature type="domain" description="Methyltransferase" evidence="1">
    <location>
        <begin position="47"/>
        <end position="142"/>
    </location>
</feature>
<dbReference type="Pfam" id="PF13649">
    <property type="entry name" value="Methyltransf_25"/>
    <property type="match status" value="1"/>
</dbReference>
<keyword evidence="2" id="KW-0489">Methyltransferase</keyword>
<evidence type="ECO:0000313" key="3">
    <source>
        <dbReference type="Proteomes" id="UP000553034"/>
    </source>
</evidence>
<dbReference type="PANTHER" id="PTHR12843">
    <property type="entry name" value="PROTEIN-LYSINE N-METHYLTRANSFERASE METTL10"/>
    <property type="match status" value="1"/>
</dbReference>
<keyword evidence="2" id="KW-0808">Transferase</keyword>
<dbReference type="GO" id="GO:0032259">
    <property type="term" value="P:methylation"/>
    <property type="evidence" value="ECO:0007669"/>
    <property type="project" value="UniProtKB-KW"/>
</dbReference>
<evidence type="ECO:0000259" key="1">
    <source>
        <dbReference type="Pfam" id="PF13649"/>
    </source>
</evidence>
<dbReference type="SUPFAM" id="SSF53335">
    <property type="entry name" value="S-adenosyl-L-methionine-dependent methyltransferases"/>
    <property type="match status" value="1"/>
</dbReference>
<protein>
    <submittedName>
        <fullName evidence="2">2-polyprenyl-3-methyl-5-hydroxy-6-metoxy-1, 4-benzoquinol methylase</fullName>
    </submittedName>
</protein>
<dbReference type="GO" id="GO:0008168">
    <property type="term" value="F:methyltransferase activity"/>
    <property type="evidence" value="ECO:0007669"/>
    <property type="project" value="UniProtKB-KW"/>
</dbReference>
<dbReference type="CDD" id="cd02440">
    <property type="entry name" value="AdoMet_MTases"/>
    <property type="match status" value="1"/>
</dbReference>